<dbReference type="EMBL" id="OMKW01000001">
    <property type="protein sequence ID" value="SPF28743.1"/>
    <property type="molecule type" value="Genomic_DNA"/>
</dbReference>
<dbReference type="OrthoDB" id="7842712at2"/>
<dbReference type="RefSeq" id="WP_108781417.1">
    <property type="nucleotide sequence ID" value="NZ_OMKW01000001.1"/>
</dbReference>
<evidence type="ECO:0000313" key="2">
    <source>
        <dbReference type="EMBL" id="SPF28743.1"/>
    </source>
</evidence>
<sequence>MKPSLFFATSAFAAVISTPLMADTACDATLMFGSITQLSATHATVDTSVLIDAAPAEVWATLTDFDVMDTWSSGTLQGMTGDIKDGGRVTVTFIFGATEDGTPNMMEIPHTLIYDEGRVLGWSDPFPEDIGGGHDNHLYRVEACGDQTLFVQSDEIVGNPFAAGFVAQLLPMYQAFNAELKAEIEG</sequence>
<dbReference type="InterPro" id="IPR019587">
    <property type="entry name" value="Polyketide_cyclase/dehydratase"/>
</dbReference>
<dbReference type="Gene3D" id="3.30.530.20">
    <property type="match status" value="1"/>
</dbReference>
<evidence type="ECO:0008006" key="4">
    <source>
        <dbReference type="Google" id="ProtNLM"/>
    </source>
</evidence>
<dbReference type="InterPro" id="IPR023393">
    <property type="entry name" value="START-like_dom_sf"/>
</dbReference>
<protein>
    <recommendedName>
        <fullName evidence="4">Polyketide cyclase/dehydrase</fullName>
    </recommendedName>
</protein>
<keyword evidence="3" id="KW-1185">Reference proteome</keyword>
<accession>A0A2R8A941</accession>
<feature type="chain" id="PRO_5015307379" description="Polyketide cyclase/dehydrase" evidence="1">
    <location>
        <begin position="23"/>
        <end position="186"/>
    </location>
</feature>
<keyword evidence="1" id="KW-0732">Signal</keyword>
<feature type="signal peptide" evidence="1">
    <location>
        <begin position="1"/>
        <end position="22"/>
    </location>
</feature>
<dbReference type="Pfam" id="PF10604">
    <property type="entry name" value="Polyketide_cyc2"/>
    <property type="match status" value="1"/>
</dbReference>
<proteinExistence type="predicted"/>
<evidence type="ECO:0000256" key="1">
    <source>
        <dbReference type="SAM" id="SignalP"/>
    </source>
</evidence>
<dbReference type="AlphaFoldDB" id="A0A2R8A941"/>
<name>A0A2R8A941_9RHOB</name>
<reference evidence="2 3" key="1">
    <citation type="submission" date="2018-03" db="EMBL/GenBank/DDBJ databases">
        <authorList>
            <person name="Keele B.F."/>
        </authorList>
    </citation>
    <scope>NUCLEOTIDE SEQUENCE [LARGE SCALE GENOMIC DNA]</scope>
    <source>
        <strain evidence="2 3">CeCT 8812</strain>
    </source>
</reference>
<gene>
    <name evidence="2" type="ORF">POI8812_01046</name>
</gene>
<dbReference type="SUPFAM" id="SSF55961">
    <property type="entry name" value="Bet v1-like"/>
    <property type="match status" value="1"/>
</dbReference>
<evidence type="ECO:0000313" key="3">
    <source>
        <dbReference type="Proteomes" id="UP000244932"/>
    </source>
</evidence>
<dbReference type="Proteomes" id="UP000244932">
    <property type="component" value="Unassembled WGS sequence"/>
</dbReference>
<organism evidence="2 3">
    <name type="scientific">Pontivivens insulae</name>
    <dbReference type="NCBI Taxonomy" id="1639689"/>
    <lineage>
        <taxon>Bacteria</taxon>
        <taxon>Pseudomonadati</taxon>
        <taxon>Pseudomonadota</taxon>
        <taxon>Alphaproteobacteria</taxon>
        <taxon>Rhodobacterales</taxon>
        <taxon>Paracoccaceae</taxon>
        <taxon>Pontivivens</taxon>
    </lineage>
</organism>